<dbReference type="InterPro" id="IPR027417">
    <property type="entry name" value="P-loop_NTPase"/>
</dbReference>
<name>A0A5B8NTK5_9CHRO</name>
<dbReference type="OrthoDB" id="539483at2"/>
<dbReference type="Proteomes" id="UP000318453">
    <property type="component" value="Chromosome"/>
</dbReference>
<sequence length="268" mass="29439">MSSLSLIAVAGPSGSGKTTWINQFLGEQTTPAYYLRPGLEKASVDIGAINYRFPSVEVVSDTQAQTVLSQRLRLPKRKAPALTVGQLPEKATVYMEVGFHLDLASSCLTSFPFHRVAVLPPEMESSQWHEWADQVVQGNSVESARNGQLPNIWCTPLRGQVFDPASLDTIWTELTGGAYGQVQRAKGIFEVPDGSLVQIDFVDGLSGSEYRNLNVSPWLDGRPNRFSGLEVVGWELEESAIAQAVLDSCLSDHVIKQYQSYYQEVVSS</sequence>
<accession>A0A5B8NTK5</accession>
<organism evidence="1 2">
    <name type="scientific">Euhalothece natronophila Z-M001</name>
    <dbReference type="NCBI Taxonomy" id="522448"/>
    <lineage>
        <taxon>Bacteria</taxon>
        <taxon>Bacillati</taxon>
        <taxon>Cyanobacteriota</taxon>
        <taxon>Cyanophyceae</taxon>
        <taxon>Oscillatoriophycideae</taxon>
        <taxon>Chroococcales</taxon>
        <taxon>Halothecacae</taxon>
        <taxon>Halothece cluster</taxon>
        <taxon>Euhalothece</taxon>
    </lineage>
</organism>
<dbReference type="KEGG" id="enn:FRE64_16325"/>
<reference evidence="1" key="1">
    <citation type="submission" date="2019-08" db="EMBL/GenBank/DDBJ databases">
        <title>Carotenoids and Carotenoid Binding Proteins in the Halophilic Cyanobacterium Euhalothece sp. ZM00.</title>
        <authorList>
            <person name="Cho S.M."/>
            <person name="Song J.Y."/>
            <person name="Park Y.-I."/>
        </authorList>
    </citation>
    <scope>NUCLEOTIDE SEQUENCE [LARGE SCALE GENOMIC DNA]</scope>
    <source>
        <strain evidence="1">Z-M001</strain>
    </source>
</reference>
<proteinExistence type="predicted"/>
<keyword evidence="2" id="KW-1185">Reference proteome</keyword>
<dbReference type="EMBL" id="CP042326">
    <property type="protein sequence ID" value="QDZ41370.1"/>
    <property type="molecule type" value="Genomic_DNA"/>
</dbReference>
<dbReference type="AlphaFoldDB" id="A0A5B8NTK5"/>
<dbReference type="RefSeq" id="WP_146297204.1">
    <property type="nucleotide sequence ID" value="NZ_CP042326.1"/>
</dbReference>
<gene>
    <name evidence="1" type="ORF">FRE64_16325</name>
</gene>
<evidence type="ECO:0000313" key="1">
    <source>
        <dbReference type="EMBL" id="QDZ41370.1"/>
    </source>
</evidence>
<evidence type="ECO:0000313" key="2">
    <source>
        <dbReference type="Proteomes" id="UP000318453"/>
    </source>
</evidence>
<dbReference type="SUPFAM" id="SSF52540">
    <property type="entry name" value="P-loop containing nucleoside triphosphate hydrolases"/>
    <property type="match status" value="1"/>
</dbReference>
<protein>
    <submittedName>
        <fullName evidence="1">GTP-binding protein</fullName>
    </submittedName>
</protein>